<name>A0ACC0YQF6_9ROSI</name>
<comment type="caution">
    <text evidence="1">The sequence shown here is derived from an EMBL/GenBank/DDBJ whole genome shotgun (WGS) entry which is preliminary data.</text>
</comment>
<organism evidence="1 2">
    <name type="scientific">Pistacia integerrima</name>
    <dbReference type="NCBI Taxonomy" id="434235"/>
    <lineage>
        <taxon>Eukaryota</taxon>
        <taxon>Viridiplantae</taxon>
        <taxon>Streptophyta</taxon>
        <taxon>Embryophyta</taxon>
        <taxon>Tracheophyta</taxon>
        <taxon>Spermatophyta</taxon>
        <taxon>Magnoliopsida</taxon>
        <taxon>eudicotyledons</taxon>
        <taxon>Gunneridae</taxon>
        <taxon>Pentapetalae</taxon>
        <taxon>rosids</taxon>
        <taxon>malvids</taxon>
        <taxon>Sapindales</taxon>
        <taxon>Anacardiaceae</taxon>
        <taxon>Pistacia</taxon>
    </lineage>
</organism>
<reference evidence="2" key="1">
    <citation type="journal article" date="2023" name="G3 (Bethesda)">
        <title>Genome assembly and association tests identify interacting loci associated with vigor, precocity, and sex in interspecific pistachio rootstocks.</title>
        <authorList>
            <person name="Palmer W."/>
            <person name="Jacygrad E."/>
            <person name="Sagayaradj S."/>
            <person name="Cavanaugh K."/>
            <person name="Han R."/>
            <person name="Bertier L."/>
            <person name="Beede B."/>
            <person name="Kafkas S."/>
            <person name="Golino D."/>
            <person name="Preece J."/>
            <person name="Michelmore R."/>
        </authorList>
    </citation>
    <scope>NUCLEOTIDE SEQUENCE [LARGE SCALE GENOMIC DNA]</scope>
</reference>
<dbReference type="EMBL" id="CM047740">
    <property type="protein sequence ID" value="KAJ0040703.1"/>
    <property type="molecule type" value="Genomic_DNA"/>
</dbReference>
<proteinExistence type="predicted"/>
<sequence>MIEEKGYGMEKLTARKNSSWLSRSGLYAFGFYPQGKGYAVGIFLTGIPEKTVAWTANQDDPPLSSNDTLLLNSGGRLVLQSTEGSTSIAKISKPAASASMLDSGNFVLYNTSGGKYGKFLITQMILFCKLKVSSQGRSCFQVFQELSIPG</sequence>
<accession>A0ACC0YQF6</accession>
<keyword evidence="2" id="KW-1185">Reference proteome</keyword>
<evidence type="ECO:0000313" key="2">
    <source>
        <dbReference type="Proteomes" id="UP001163603"/>
    </source>
</evidence>
<evidence type="ECO:0000313" key="1">
    <source>
        <dbReference type="EMBL" id="KAJ0040703.1"/>
    </source>
</evidence>
<gene>
    <name evidence="1" type="ORF">Pint_27178</name>
</gene>
<protein>
    <submittedName>
        <fullName evidence="1">Uncharacterized protein</fullName>
    </submittedName>
</protein>
<dbReference type="Proteomes" id="UP001163603">
    <property type="component" value="Chromosome 5"/>
</dbReference>